<dbReference type="RefSeq" id="WP_200971743.1">
    <property type="nucleotide sequence ID" value="NZ_CP065592.1"/>
</dbReference>
<dbReference type="PANTHER" id="PTHR38776">
    <property type="entry name" value="MLTA-INTERACTING PROTEIN-RELATED"/>
    <property type="match status" value="1"/>
</dbReference>
<keyword evidence="3" id="KW-0732">Signal</keyword>
<name>A0A7T2GJT1_9SPHN</name>
<accession>A0A7T2GJT1</accession>
<comment type="subcellular location">
    <subcellularLocation>
        <location evidence="1">Cell outer membrane</location>
    </subcellularLocation>
</comment>
<evidence type="ECO:0000256" key="5">
    <source>
        <dbReference type="ARBA" id="ARBA00023237"/>
    </source>
</evidence>
<keyword evidence="4" id="KW-0472">Membrane</keyword>
<evidence type="ECO:0000256" key="3">
    <source>
        <dbReference type="ARBA" id="ARBA00022729"/>
    </source>
</evidence>
<protein>
    <submittedName>
        <fullName evidence="6">MipA/OmpV family protein</fullName>
    </submittedName>
</protein>
<dbReference type="AlphaFoldDB" id="A0A7T2GJT1"/>
<dbReference type="KEGG" id="sflv:IC614_00070"/>
<dbReference type="GO" id="GO:0009279">
    <property type="term" value="C:cell outer membrane"/>
    <property type="evidence" value="ECO:0007669"/>
    <property type="project" value="UniProtKB-SubCell"/>
</dbReference>
<comment type="similarity">
    <text evidence="2">Belongs to the MipA/OmpV family.</text>
</comment>
<sequence length="221" mass="24173">MPSYPGADDVSFRPLWDIGRARGEEVFGFEAPDESFGIPLISTNRLEIGPVLNYEGSRKPDEVGVPLDKVKATFEAGLSADYYLTDSFRLRGEARRGLGGHDGWIGVASADYVLRDGDSYLFSIGPRLTVANARYHRAYFGVKPDESAATGLSPYRPDGGIQAAGVSASFLYQLTPKWGVYSYAKYDRLVGEAADSPIVHTYGSRDQFSGGLALTYTFNWD</sequence>
<organism evidence="6 7">
    <name type="scientific">Allosphingosinicella flava</name>
    <dbReference type="NCBI Taxonomy" id="2771430"/>
    <lineage>
        <taxon>Bacteria</taxon>
        <taxon>Pseudomonadati</taxon>
        <taxon>Pseudomonadota</taxon>
        <taxon>Alphaproteobacteria</taxon>
        <taxon>Sphingomonadales</taxon>
        <taxon>Sphingomonadaceae</taxon>
        <taxon>Allosphingosinicella</taxon>
    </lineage>
</organism>
<dbReference type="EMBL" id="CP065592">
    <property type="protein sequence ID" value="QPQ55067.1"/>
    <property type="molecule type" value="Genomic_DNA"/>
</dbReference>
<evidence type="ECO:0000313" key="6">
    <source>
        <dbReference type="EMBL" id="QPQ55067.1"/>
    </source>
</evidence>
<evidence type="ECO:0000256" key="2">
    <source>
        <dbReference type="ARBA" id="ARBA00005722"/>
    </source>
</evidence>
<gene>
    <name evidence="6" type="ORF">IC614_00070</name>
</gene>
<keyword evidence="7" id="KW-1185">Reference proteome</keyword>
<evidence type="ECO:0000256" key="4">
    <source>
        <dbReference type="ARBA" id="ARBA00023136"/>
    </source>
</evidence>
<proteinExistence type="inferred from homology"/>
<evidence type="ECO:0000313" key="7">
    <source>
        <dbReference type="Proteomes" id="UP000594873"/>
    </source>
</evidence>
<evidence type="ECO:0000256" key="1">
    <source>
        <dbReference type="ARBA" id="ARBA00004442"/>
    </source>
</evidence>
<dbReference type="PANTHER" id="PTHR38776:SF1">
    <property type="entry name" value="MLTA-INTERACTING PROTEIN-RELATED"/>
    <property type="match status" value="1"/>
</dbReference>
<keyword evidence="5" id="KW-0998">Cell outer membrane</keyword>
<dbReference type="Pfam" id="PF06629">
    <property type="entry name" value="MipA"/>
    <property type="match status" value="1"/>
</dbReference>
<dbReference type="InterPro" id="IPR010583">
    <property type="entry name" value="MipA"/>
</dbReference>
<reference evidence="6 7" key="1">
    <citation type="submission" date="2020-11" db="EMBL/GenBank/DDBJ databases">
        <title>Genome seq and assembly of Sphingosinicella sp.</title>
        <authorList>
            <person name="Chhetri G."/>
        </authorList>
    </citation>
    <scope>NUCLEOTIDE SEQUENCE [LARGE SCALE GENOMIC DNA]</scope>
    <source>
        <strain evidence="6 7">UDD2</strain>
    </source>
</reference>
<dbReference type="Proteomes" id="UP000594873">
    <property type="component" value="Chromosome"/>
</dbReference>